<dbReference type="AlphaFoldDB" id="A0A5C5SCK8"/>
<evidence type="ECO:0000313" key="2">
    <source>
        <dbReference type="EMBL" id="TWS98817.1"/>
    </source>
</evidence>
<accession>A0A5C5SCK8</accession>
<keyword evidence="1" id="KW-0812">Transmembrane</keyword>
<keyword evidence="1" id="KW-1133">Transmembrane helix</keyword>
<feature type="transmembrane region" description="Helical" evidence="1">
    <location>
        <begin position="59"/>
        <end position="81"/>
    </location>
</feature>
<reference evidence="2 3" key="1">
    <citation type="submission" date="2019-08" db="EMBL/GenBank/DDBJ databases">
        <authorList>
            <person name="Lei W."/>
        </authorList>
    </citation>
    <scope>NUCLEOTIDE SEQUENCE [LARGE SCALE GENOMIC DNA]</scope>
    <source>
        <strain evidence="2 3">CCUG 66496</strain>
    </source>
</reference>
<feature type="transmembrane region" description="Helical" evidence="1">
    <location>
        <begin position="121"/>
        <end position="147"/>
    </location>
</feature>
<evidence type="ECO:0000313" key="3">
    <source>
        <dbReference type="Proteomes" id="UP000317430"/>
    </source>
</evidence>
<dbReference type="Proteomes" id="UP000317430">
    <property type="component" value="Unassembled WGS sequence"/>
</dbReference>
<protein>
    <submittedName>
        <fullName evidence="2">ECF transporter S component</fullName>
    </submittedName>
</protein>
<dbReference type="RefSeq" id="WP_146565759.1">
    <property type="nucleotide sequence ID" value="NZ_VOHL01000001.1"/>
</dbReference>
<name>A0A5C5SCK8_9STRE</name>
<dbReference type="EMBL" id="VOHL01000001">
    <property type="protein sequence ID" value="TWS98817.1"/>
    <property type="molecule type" value="Genomic_DNA"/>
</dbReference>
<sequence length="188" mass="20515">MNKKKSSNIAIIAIFFAIMIVIQYLSTTIFSIFPFPIKPTLVHLPVIVASIAYGYRIGILLGGLMGLLSLITNTLLLSPASYLFSPFVEGGNFYSLLIAFVPRLLIGFTPYVVYRLIHNKLGLILAGAIGSLTNTIFVLSGIFIFFAERYNGDIKLLLASIITTNSLAEMLIAALVTTSLVPRLLGRK</sequence>
<keyword evidence="1" id="KW-0472">Membrane</keyword>
<dbReference type="GO" id="GO:0022857">
    <property type="term" value="F:transmembrane transporter activity"/>
    <property type="evidence" value="ECO:0007669"/>
    <property type="project" value="InterPro"/>
</dbReference>
<dbReference type="OrthoDB" id="9813540at2"/>
<comment type="caution">
    <text evidence="2">The sequence shown here is derived from an EMBL/GenBank/DDBJ whole genome shotgun (WGS) entry which is preliminary data.</text>
</comment>
<dbReference type="InterPro" id="IPR024529">
    <property type="entry name" value="ECF_trnsprt_substrate-spec"/>
</dbReference>
<feature type="transmembrane region" description="Helical" evidence="1">
    <location>
        <begin position="7"/>
        <end position="26"/>
    </location>
</feature>
<proteinExistence type="predicted"/>
<feature type="transmembrane region" description="Helical" evidence="1">
    <location>
        <begin position="167"/>
        <end position="185"/>
    </location>
</feature>
<dbReference type="Gene3D" id="1.10.1760.20">
    <property type="match status" value="1"/>
</dbReference>
<gene>
    <name evidence="2" type="ORF">FRX57_00980</name>
</gene>
<dbReference type="Pfam" id="PF12822">
    <property type="entry name" value="ECF_trnsprt"/>
    <property type="match status" value="1"/>
</dbReference>
<evidence type="ECO:0000256" key="1">
    <source>
        <dbReference type="SAM" id="Phobius"/>
    </source>
</evidence>
<feature type="transmembrane region" description="Helical" evidence="1">
    <location>
        <begin position="93"/>
        <end position="114"/>
    </location>
</feature>
<organism evidence="2 3">
    <name type="scientific">Streptococcus cuniculipharyngis</name>
    <dbReference type="NCBI Taxonomy" id="1562651"/>
    <lineage>
        <taxon>Bacteria</taxon>
        <taxon>Bacillati</taxon>
        <taxon>Bacillota</taxon>
        <taxon>Bacilli</taxon>
        <taxon>Lactobacillales</taxon>
        <taxon>Streptococcaceae</taxon>
        <taxon>Streptococcus</taxon>
    </lineage>
</organism>
<keyword evidence="3" id="KW-1185">Reference proteome</keyword>